<gene>
    <name evidence="1" type="ORF">COS52_03485</name>
</gene>
<dbReference type="Proteomes" id="UP000230119">
    <property type="component" value="Unassembled WGS sequence"/>
</dbReference>
<protein>
    <submittedName>
        <fullName evidence="1">Uncharacterized protein</fullName>
    </submittedName>
</protein>
<dbReference type="GO" id="GO:0043565">
    <property type="term" value="F:sequence-specific DNA binding"/>
    <property type="evidence" value="ECO:0007669"/>
    <property type="project" value="InterPro"/>
</dbReference>
<dbReference type="Gene3D" id="1.10.1270.10">
    <property type="entry name" value="TrpR-like"/>
    <property type="match status" value="1"/>
</dbReference>
<organism evidence="1 2">
    <name type="scientific">Candidatus Roizmanbacteria bacterium CG03_land_8_20_14_0_80_39_12</name>
    <dbReference type="NCBI Taxonomy" id="1974847"/>
    <lineage>
        <taxon>Bacteria</taxon>
        <taxon>Candidatus Roizmaniibacteriota</taxon>
    </lineage>
</organism>
<evidence type="ECO:0000313" key="2">
    <source>
        <dbReference type="Proteomes" id="UP000230119"/>
    </source>
</evidence>
<dbReference type="SUPFAM" id="SSF48295">
    <property type="entry name" value="TrpR-like"/>
    <property type="match status" value="1"/>
</dbReference>
<accession>A0A2M7BS41</accession>
<name>A0A2M7BS41_9BACT</name>
<evidence type="ECO:0000313" key="1">
    <source>
        <dbReference type="EMBL" id="PIV08305.1"/>
    </source>
</evidence>
<dbReference type="InterPro" id="IPR038116">
    <property type="entry name" value="TrpR-like_sf"/>
</dbReference>
<dbReference type="InterPro" id="IPR010921">
    <property type="entry name" value="Trp_repressor/repl_initiator"/>
</dbReference>
<reference evidence="2" key="1">
    <citation type="submission" date="2017-09" db="EMBL/GenBank/DDBJ databases">
        <title>Depth-based differentiation of microbial function through sediment-hosted aquifers and enrichment of novel symbionts in the deep terrestrial subsurface.</title>
        <authorList>
            <person name="Probst A.J."/>
            <person name="Ladd B."/>
            <person name="Jarett J.K."/>
            <person name="Geller-Mcgrath D.E."/>
            <person name="Sieber C.M.K."/>
            <person name="Emerson J.B."/>
            <person name="Anantharaman K."/>
            <person name="Thomas B.C."/>
            <person name="Malmstrom R."/>
            <person name="Stieglmeier M."/>
            <person name="Klingl A."/>
            <person name="Woyke T."/>
            <person name="Ryan C.M."/>
            <person name="Banfield J.F."/>
        </authorList>
    </citation>
    <scope>NUCLEOTIDE SEQUENCE [LARGE SCALE GENOMIC DNA]</scope>
</reference>
<comment type="caution">
    <text evidence="1">The sequence shown here is derived from an EMBL/GenBank/DDBJ whole genome shotgun (WGS) entry which is preliminary data.</text>
</comment>
<proteinExistence type="predicted"/>
<dbReference type="EMBL" id="PEVA01000147">
    <property type="protein sequence ID" value="PIV08305.1"/>
    <property type="molecule type" value="Genomic_DNA"/>
</dbReference>
<sequence>MVQISKRKVKPEVMDRMFKLLFTVIGSQGGEDKFSIIINGLFSPVEKIVVAKRIAILLLILKEVDWRNIKEIVKVSLSSVSKCQMILLNNQEMKTTLASIIAKDEMGIFFEELFLAFFGPGTAYTNWKSAWKRKNELEQKKSQLL</sequence>
<dbReference type="AlphaFoldDB" id="A0A2M7BS41"/>